<name>A0AAD7Z692_DIPPU</name>
<feature type="non-terminal residue" evidence="10">
    <location>
        <position position="1"/>
    </location>
</feature>
<dbReference type="InterPro" id="IPR011759">
    <property type="entry name" value="Cyt_c_oxidase_su2_TM_dom"/>
</dbReference>
<evidence type="ECO:0000256" key="5">
    <source>
        <dbReference type="ARBA" id="ARBA00023136"/>
    </source>
</evidence>
<keyword evidence="4 8" id="KW-0812">Transmembrane</keyword>
<dbReference type="EMBL" id="JASPKZ010010591">
    <property type="protein sequence ID" value="KAJ9574253.1"/>
    <property type="molecule type" value="Genomic_DNA"/>
</dbReference>
<comment type="caution">
    <text evidence="10">The sequence shown here is derived from an EMBL/GenBank/DDBJ whole genome shotgun (WGS) entry which is preliminary data.</text>
</comment>
<comment type="similarity">
    <text evidence="2">Belongs to the cytochrome c oxidase subunit 2 family.</text>
</comment>
<feature type="transmembrane region" description="Helical" evidence="8">
    <location>
        <begin position="31"/>
        <end position="52"/>
    </location>
</feature>
<keyword evidence="11" id="KW-1185">Reference proteome</keyword>
<evidence type="ECO:0000259" key="9">
    <source>
        <dbReference type="PROSITE" id="PS50999"/>
    </source>
</evidence>
<dbReference type="AlphaFoldDB" id="A0AAD7Z692"/>
<dbReference type="GO" id="GO:0016020">
    <property type="term" value="C:membrane"/>
    <property type="evidence" value="ECO:0007669"/>
    <property type="project" value="UniProtKB-SubCell"/>
</dbReference>
<feature type="non-terminal residue" evidence="10">
    <location>
        <position position="77"/>
    </location>
</feature>
<comment type="subcellular location">
    <subcellularLocation>
        <location evidence="1">Membrane</location>
        <topology evidence="1">Multi-pass membrane protein</topology>
    </subcellularLocation>
</comment>
<feature type="domain" description="Cytochrome oxidase subunit II transmembrane region profile" evidence="9">
    <location>
        <begin position="1"/>
        <end position="55"/>
    </location>
</feature>
<dbReference type="PROSITE" id="PS50999">
    <property type="entry name" value="COX2_TM"/>
    <property type="match status" value="1"/>
</dbReference>
<dbReference type="Proteomes" id="UP001233999">
    <property type="component" value="Unassembled WGS sequence"/>
</dbReference>
<reference evidence="10" key="2">
    <citation type="submission" date="2023-05" db="EMBL/GenBank/DDBJ databases">
        <authorList>
            <person name="Fouks B."/>
        </authorList>
    </citation>
    <scope>NUCLEOTIDE SEQUENCE</scope>
    <source>
        <strain evidence="10">Stay&amp;Tobe</strain>
        <tissue evidence="10">Testes</tissue>
    </source>
</reference>
<accession>A0AAD7Z692</accession>
<dbReference type="GO" id="GO:0022900">
    <property type="term" value="P:electron transport chain"/>
    <property type="evidence" value="ECO:0007669"/>
    <property type="project" value="InterPro"/>
</dbReference>
<evidence type="ECO:0000256" key="3">
    <source>
        <dbReference type="ARBA" id="ARBA00015946"/>
    </source>
</evidence>
<evidence type="ECO:0000256" key="4">
    <source>
        <dbReference type="ARBA" id="ARBA00022692"/>
    </source>
</evidence>
<proteinExistence type="inferred from homology"/>
<evidence type="ECO:0000256" key="7">
    <source>
        <dbReference type="ARBA" id="ARBA00049512"/>
    </source>
</evidence>
<evidence type="ECO:0000256" key="1">
    <source>
        <dbReference type="ARBA" id="ARBA00004141"/>
    </source>
</evidence>
<feature type="transmembrane region" description="Helical" evidence="8">
    <location>
        <begin position="6"/>
        <end position="24"/>
    </location>
</feature>
<evidence type="ECO:0000313" key="11">
    <source>
        <dbReference type="Proteomes" id="UP001233999"/>
    </source>
</evidence>
<dbReference type="SUPFAM" id="SSF81464">
    <property type="entry name" value="Cytochrome c oxidase subunit II-like, transmembrane region"/>
    <property type="match status" value="1"/>
</dbReference>
<evidence type="ECO:0000313" key="10">
    <source>
        <dbReference type="EMBL" id="KAJ9574253.1"/>
    </source>
</evidence>
<dbReference type="InterPro" id="IPR036257">
    <property type="entry name" value="Cyt_c_oxidase_su2_TM_sf"/>
</dbReference>
<dbReference type="GO" id="GO:0004129">
    <property type="term" value="F:cytochrome-c oxidase activity"/>
    <property type="evidence" value="ECO:0007669"/>
    <property type="project" value="UniProtKB-EC"/>
</dbReference>
<reference evidence="10" key="1">
    <citation type="journal article" date="2023" name="IScience">
        <title>Live-bearing cockroach genome reveals convergent evolutionary mechanisms linked to viviparity in insects and beyond.</title>
        <authorList>
            <person name="Fouks B."/>
            <person name="Harrison M.C."/>
            <person name="Mikhailova A.A."/>
            <person name="Marchal E."/>
            <person name="English S."/>
            <person name="Carruthers M."/>
            <person name="Jennings E.C."/>
            <person name="Chiamaka E.L."/>
            <person name="Frigard R.A."/>
            <person name="Pippel M."/>
            <person name="Attardo G.M."/>
            <person name="Benoit J.B."/>
            <person name="Bornberg-Bauer E."/>
            <person name="Tobe S.S."/>
        </authorList>
    </citation>
    <scope>NUCLEOTIDE SEQUENCE</scope>
    <source>
        <strain evidence="10">Stay&amp;Tobe</strain>
    </source>
</reference>
<sequence length="77" mass="9237">TCSFVLSMKFVNVTISALLWIRIIKEEFLTVIPMTVIIFIAIPSLRLLYLMVNEILHFLKDPRTRFHKFHYTYEIFT</sequence>
<gene>
    <name evidence="10" type="ORF">L9F63_026101</name>
</gene>
<keyword evidence="8" id="KW-1133">Transmembrane helix</keyword>
<keyword evidence="5 8" id="KW-0472">Membrane</keyword>
<evidence type="ECO:0000256" key="8">
    <source>
        <dbReference type="SAM" id="Phobius"/>
    </source>
</evidence>
<evidence type="ECO:0000256" key="6">
    <source>
        <dbReference type="ARBA" id="ARBA00031389"/>
    </source>
</evidence>
<organism evidence="10 11">
    <name type="scientific">Diploptera punctata</name>
    <name type="common">Pacific beetle cockroach</name>
    <dbReference type="NCBI Taxonomy" id="6984"/>
    <lineage>
        <taxon>Eukaryota</taxon>
        <taxon>Metazoa</taxon>
        <taxon>Ecdysozoa</taxon>
        <taxon>Arthropoda</taxon>
        <taxon>Hexapoda</taxon>
        <taxon>Insecta</taxon>
        <taxon>Pterygota</taxon>
        <taxon>Neoptera</taxon>
        <taxon>Polyneoptera</taxon>
        <taxon>Dictyoptera</taxon>
        <taxon>Blattodea</taxon>
        <taxon>Blaberoidea</taxon>
        <taxon>Blaberidae</taxon>
        <taxon>Diplopterinae</taxon>
        <taxon>Diploptera</taxon>
    </lineage>
</organism>
<comment type="catalytic activity">
    <reaction evidence="7">
        <text>4 Fe(II)-[cytochrome c] + O2 + 8 H(+)(in) = 4 Fe(III)-[cytochrome c] + 2 H2O + 4 H(+)(out)</text>
        <dbReference type="Rhea" id="RHEA:11436"/>
        <dbReference type="Rhea" id="RHEA-COMP:10350"/>
        <dbReference type="Rhea" id="RHEA-COMP:14399"/>
        <dbReference type="ChEBI" id="CHEBI:15377"/>
        <dbReference type="ChEBI" id="CHEBI:15378"/>
        <dbReference type="ChEBI" id="CHEBI:15379"/>
        <dbReference type="ChEBI" id="CHEBI:29033"/>
        <dbReference type="ChEBI" id="CHEBI:29034"/>
        <dbReference type="EC" id="7.1.1.9"/>
    </reaction>
    <physiologicalReaction direction="left-to-right" evidence="7">
        <dbReference type="Rhea" id="RHEA:11437"/>
    </physiologicalReaction>
</comment>
<protein>
    <recommendedName>
        <fullName evidence="3">Cytochrome c oxidase subunit 2</fullName>
    </recommendedName>
    <alternativeName>
        <fullName evidence="6">Cytochrome c oxidase polypeptide II</fullName>
    </alternativeName>
</protein>
<evidence type="ECO:0000256" key="2">
    <source>
        <dbReference type="ARBA" id="ARBA00007866"/>
    </source>
</evidence>